<accession>A0AAD8TUI3</accession>
<evidence type="ECO:0000256" key="1">
    <source>
        <dbReference type="SAM" id="MobiDB-lite"/>
    </source>
</evidence>
<dbReference type="Pfam" id="PF00078">
    <property type="entry name" value="RVT_1"/>
    <property type="match status" value="1"/>
</dbReference>
<organism evidence="3 4">
    <name type="scientific">Lolium multiflorum</name>
    <name type="common">Italian ryegrass</name>
    <name type="synonym">Lolium perenne subsp. multiflorum</name>
    <dbReference type="NCBI Taxonomy" id="4521"/>
    <lineage>
        <taxon>Eukaryota</taxon>
        <taxon>Viridiplantae</taxon>
        <taxon>Streptophyta</taxon>
        <taxon>Embryophyta</taxon>
        <taxon>Tracheophyta</taxon>
        <taxon>Spermatophyta</taxon>
        <taxon>Magnoliopsida</taxon>
        <taxon>Liliopsida</taxon>
        <taxon>Poales</taxon>
        <taxon>Poaceae</taxon>
        <taxon>BOP clade</taxon>
        <taxon>Pooideae</taxon>
        <taxon>Poodae</taxon>
        <taxon>Poeae</taxon>
        <taxon>Poeae Chloroplast Group 2 (Poeae type)</taxon>
        <taxon>Loliodinae</taxon>
        <taxon>Loliinae</taxon>
        <taxon>Lolium</taxon>
    </lineage>
</organism>
<dbReference type="CDD" id="cd01650">
    <property type="entry name" value="RT_nLTR_like"/>
    <property type="match status" value="1"/>
</dbReference>
<keyword evidence="4" id="KW-1185">Reference proteome</keyword>
<feature type="compositionally biased region" description="Basic and acidic residues" evidence="1">
    <location>
        <begin position="173"/>
        <end position="183"/>
    </location>
</feature>
<dbReference type="Proteomes" id="UP001231189">
    <property type="component" value="Unassembled WGS sequence"/>
</dbReference>
<dbReference type="AlphaFoldDB" id="A0AAD8TUI3"/>
<protein>
    <recommendedName>
        <fullName evidence="2">Reverse transcriptase domain-containing protein</fullName>
    </recommendedName>
</protein>
<dbReference type="PANTHER" id="PTHR19446">
    <property type="entry name" value="REVERSE TRANSCRIPTASES"/>
    <property type="match status" value="1"/>
</dbReference>
<evidence type="ECO:0000313" key="4">
    <source>
        <dbReference type="Proteomes" id="UP001231189"/>
    </source>
</evidence>
<feature type="region of interest" description="Disordered" evidence="1">
    <location>
        <begin position="173"/>
        <end position="213"/>
    </location>
</feature>
<dbReference type="InterPro" id="IPR000477">
    <property type="entry name" value="RT_dom"/>
</dbReference>
<dbReference type="SUPFAM" id="SSF56672">
    <property type="entry name" value="DNA/RNA polymerases"/>
    <property type="match status" value="1"/>
</dbReference>
<feature type="domain" description="Reverse transcriptase" evidence="2">
    <location>
        <begin position="301"/>
        <end position="395"/>
    </location>
</feature>
<sequence length="453" mass="48783">MLEAAAAATNTSPTPALGLHQAPTISDVITTKGHLLLLDAPIPALGAPVARGPRSKASPAEAMRKSARTKGTSDGPVLERAIRATADKNNLAKSVIETATPSSSTPAPGNSSSTAGFVAFQDSSLDHLLKVANDSCILFKSTEGSPAQAVALLQARERAQAELLAARHRLEEEEAKAKEEAVRDATTQGTTGSGPEAGSKGEPPSAPRVCGLAPSSWGEEARVSEEENVDLACTFCESELEAIIKEMKTDTVPGPNGFPVAFFKRFWPQVKLGILHILNDFVLGRIDIVRLNFGILSLIPKVPGAEQISQYRPIALINVIFKIISKAYASKLDPIAHRILSPNQTAFIKGRNILDGPLALMEIIHDIRKRKHSGVLLKLDFEKAYDGVNWDFLGEVLRCKGGIKHLKYADDTLILIQGSDEDIANLKFLLMCFEDMSGLKINYHKSEVFVLGQ</sequence>
<dbReference type="InterPro" id="IPR043502">
    <property type="entry name" value="DNA/RNA_pol_sf"/>
</dbReference>
<reference evidence="3" key="1">
    <citation type="submission" date="2023-07" db="EMBL/GenBank/DDBJ databases">
        <title>A chromosome-level genome assembly of Lolium multiflorum.</title>
        <authorList>
            <person name="Chen Y."/>
            <person name="Copetti D."/>
            <person name="Kolliker R."/>
            <person name="Studer B."/>
        </authorList>
    </citation>
    <scope>NUCLEOTIDE SEQUENCE</scope>
    <source>
        <strain evidence="3">02402/16</strain>
        <tissue evidence="3">Leaf</tissue>
    </source>
</reference>
<evidence type="ECO:0000313" key="3">
    <source>
        <dbReference type="EMBL" id="KAK1694221.1"/>
    </source>
</evidence>
<proteinExistence type="predicted"/>
<name>A0AAD8TUI3_LOLMU</name>
<gene>
    <name evidence="3" type="ORF">QYE76_010918</name>
</gene>
<evidence type="ECO:0000259" key="2">
    <source>
        <dbReference type="Pfam" id="PF00078"/>
    </source>
</evidence>
<feature type="region of interest" description="Disordered" evidence="1">
    <location>
        <begin position="49"/>
        <end position="75"/>
    </location>
</feature>
<dbReference type="EMBL" id="JAUUTY010000001">
    <property type="protein sequence ID" value="KAK1694221.1"/>
    <property type="molecule type" value="Genomic_DNA"/>
</dbReference>
<comment type="caution">
    <text evidence="3">The sequence shown here is derived from an EMBL/GenBank/DDBJ whole genome shotgun (WGS) entry which is preliminary data.</text>
</comment>